<dbReference type="AlphaFoldDB" id="A0A9W7E4J9"/>
<feature type="compositionally biased region" description="Basic and acidic residues" evidence="1">
    <location>
        <begin position="72"/>
        <end position="81"/>
    </location>
</feature>
<name>A0A9W7E4J9_9STRA</name>
<comment type="caution">
    <text evidence="3">The sequence shown here is derived from an EMBL/GenBank/DDBJ whole genome shotgun (WGS) entry which is preliminary data.</text>
</comment>
<feature type="compositionally biased region" description="Basic and acidic residues" evidence="1">
    <location>
        <begin position="48"/>
        <end position="62"/>
    </location>
</feature>
<dbReference type="Proteomes" id="UP001165085">
    <property type="component" value="Unassembled WGS sequence"/>
</dbReference>
<dbReference type="EMBL" id="BRXY01000075">
    <property type="protein sequence ID" value="GMH62128.1"/>
    <property type="molecule type" value="Genomic_DNA"/>
</dbReference>
<evidence type="ECO:0000256" key="1">
    <source>
        <dbReference type="SAM" id="MobiDB-lite"/>
    </source>
</evidence>
<proteinExistence type="predicted"/>
<feature type="region of interest" description="Disordered" evidence="1">
    <location>
        <begin position="34"/>
        <end position="81"/>
    </location>
</feature>
<gene>
    <name evidence="3" type="ORF">TrST_g14185</name>
</gene>
<evidence type="ECO:0000313" key="4">
    <source>
        <dbReference type="Proteomes" id="UP001165085"/>
    </source>
</evidence>
<keyword evidence="4" id="KW-1185">Reference proteome</keyword>
<feature type="chain" id="PRO_5040904770" evidence="2">
    <location>
        <begin position="18"/>
        <end position="81"/>
    </location>
</feature>
<evidence type="ECO:0000256" key="2">
    <source>
        <dbReference type="SAM" id="SignalP"/>
    </source>
</evidence>
<protein>
    <submittedName>
        <fullName evidence="3">Uncharacterized protein</fullName>
    </submittedName>
</protein>
<evidence type="ECO:0000313" key="3">
    <source>
        <dbReference type="EMBL" id="GMH62128.1"/>
    </source>
</evidence>
<dbReference type="OrthoDB" id="199118at2759"/>
<feature type="signal peptide" evidence="2">
    <location>
        <begin position="1"/>
        <end position="17"/>
    </location>
</feature>
<organism evidence="3 4">
    <name type="scientific">Triparma strigata</name>
    <dbReference type="NCBI Taxonomy" id="1606541"/>
    <lineage>
        <taxon>Eukaryota</taxon>
        <taxon>Sar</taxon>
        <taxon>Stramenopiles</taxon>
        <taxon>Ochrophyta</taxon>
        <taxon>Bolidophyceae</taxon>
        <taxon>Parmales</taxon>
        <taxon>Triparmaceae</taxon>
        <taxon>Triparma</taxon>
    </lineage>
</organism>
<accession>A0A9W7E4J9</accession>
<sequence length="81" mass="8751">MKFTATLLAIFATSAVAFQPVSLPKFATRGLKLNAEEEPKLGSGGMADTRDPETKVDEDPRKSISAAPSFEEYMKQRDSGA</sequence>
<keyword evidence="2" id="KW-0732">Signal</keyword>
<reference evidence="4" key="1">
    <citation type="journal article" date="2023" name="Commun. Biol.">
        <title>Genome analysis of Parmales, the sister group of diatoms, reveals the evolutionary specialization of diatoms from phago-mixotrophs to photoautotrophs.</title>
        <authorList>
            <person name="Ban H."/>
            <person name="Sato S."/>
            <person name="Yoshikawa S."/>
            <person name="Yamada K."/>
            <person name="Nakamura Y."/>
            <person name="Ichinomiya M."/>
            <person name="Sato N."/>
            <person name="Blanc-Mathieu R."/>
            <person name="Endo H."/>
            <person name="Kuwata A."/>
            <person name="Ogata H."/>
        </authorList>
    </citation>
    <scope>NUCLEOTIDE SEQUENCE [LARGE SCALE GENOMIC DNA]</scope>
    <source>
        <strain evidence="4">NIES 3701</strain>
    </source>
</reference>